<sequence length="343" mass="35744">MSGATTHMHNEVAEIPEAIARFLDLAGAQLKEGGAALRARDPALIATIARGSSDHAAAFLKYAIELSAGVPVASLAPSVASIYGAPLRLSKAATISISQSGASPDLVAMTQTAKDGGALSFALTNNPRSSLALIASHAINIAAGPEISVAATKSFVCSVVAGLALIAEWQDDDQLRQALARLPEHAARALECDWSQLVPALDRNGSLFVLGRGPAMAIANEVALKFKETCALHAEAYSSAEVMHGPVALVEKGFPVLALCARDLAEISCVKVAKKLAGSGAKVFLTADAAIDAKKLDFVATGHPLSDALCLIIPFYVFVEKYSRHLGSDPDVPSHLHKVTRTR</sequence>
<dbReference type="PANTHER" id="PTHR10937">
    <property type="entry name" value="GLUCOSAMINE--FRUCTOSE-6-PHOSPHATE AMINOTRANSFERASE, ISOMERIZING"/>
    <property type="match status" value="1"/>
</dbReference>
<dbReference type="InterPro" id="IPR046348">
    <property type="entry name" value="SIS_dom_sf"/>
</dbReference>
<proteinExistence type="predicted"/>
<gene>
    <name evidence="3" type="ORF">MNBD_ALPHA12-1338</name>
</gene>
<dbReference type="InterPro" id="IPR035466">
    <property type="entry name" value="GlmS/AgaS_SIS"/>
</dbReference>
<dbReference type="GO" id="GO:1901135">
    <property type="term" value="P:carbohydrate derivative metabolic process"/>
    <property type="evidence" value="ECO:0007669"/>
    <property type="project" value="InterPro"/>
</dbReference>
<evidence type="ECO:0000256" key="1">
    <source>
        <dbReference type="ARBA" id="ARBA00022737"/>
    </source>
</evidence>
<reference evidence="3" key="1">
    <citation type="submission" date="2018-06" db="EMBL/GenBank/DDBJ databases">
        <authorList>
            <person name="Zhirakovskaya E."/>
        </authorList>
    </citation>
    <scope>NUCLEOTIDE SEQUENCE</scope>
</reference>
<name>A0A3B0UCF4_9ZZZZ</name>
<dbReference type="EC" id="3.5.99.6" evidence="3"/>
<feature type="domain" description="SIS" evidence="2">
    <location>
        <begin position="197"/>
        <end position="328"/>
    </location>
</feature>
<organism evidence="3">
    <name type="scientific">hydrothermal vent metagenome</name>
    <dbReference type="NCBI Taxonomy" id="652676"/>
    <lineage>
        <taxon>unclassified sequences</taxon>
        <taxon>metagenomes</taxon>
        <taxon>ecological metagenomes</taxon>
    </lineage>
</organism>
<evidence type="ECO:0000313" key="3">
    <source>
        <dbReference type="EMBL" id="VAW22259.1"/>
    </source>
</evidence>
<keyword evidence="1" id="KW-0677">Repeat</keyword>
<dbReference type="PANTHER" id="PTHR10937:SF8">
    <property type="entry name" value="AMINOTRANSFERASE-RELATED"/>
    <property type="match status" value="1"/>
</dbReference>
<dbReference type="Gene3D" id="3.40.50.10490">
    <property type="entry name" value="Glucose-6-phosphate isomerase like protein, domain 1"/>
    <property type="match status" value="2"/>
</dbReference>
<dbReference type="GO" id="GO:0004342">
    <property type="term" value="F:glucosamine-6-phosphate deaminase activity"/>
    <property type="evidence" value="ECO:0007669"/>
    <property type="project" value="UniProtKB-EC"/>
</dbReference>
<feature type="domain" description="SIS" evidence="2">
    <location>
        <begin position="35"/>
        <end position="175"/>
    </location>
</feature>
<dbReference type="Pfam" id="PF01380">
    <property type="entry name" value="SIS"/>
    <property type="match status" value="2"/>
</dbReference>
<dbReference type="CDD" id="cd05008">
    <property type="entry name" value="SIS_GlmS_GlmD_1"/>
    <property type="match status" value="1"/>
</dbReference>
<keyword evidence="3" id="KW-0378">Hydrolase</keyword>
<evidence type="ECO:0000259" key="2">
    <source>
        <dbReference type="PROSITE" id="PS51464"/>
    </source>
</evidence>
<dbReference type="SUPFAM" id="SSF53697">
    <property type="entry name" value="SIS domain"/>
    <property type="match status" value="1"/>
</dbReference>
<dbReference type="EMBL" id="UOEO01000198">
    <property type="protein sequence ID" value="VAW22259.1"/>
    <property type="molecule type" value="Genomic_DNA"/>
</dbReference>
<dbReference type="CDD" id="cd05009">
    <property type="entry name" value="SIS_GlmS_GlmD_2"/>
    <property type="match status" value="1"/>
</dbReference>
<accession>A0A3B0UCF4</accession>
<dbReference type="PROSITE" id="PS51464">
    <property type="entry name" value="SIS"/>
    <property type="match status" value="2"/>
</dbReference>
<dbReference type="InterPro" id="IPR001347">
    <property type="entry name" value="SIS_dom"/>
</dbReference>
<dbReference type="AlphaFoldDB" id="A0A3B0UCF4"/>
<dbReference type="GO" id="GO:0097367">
    <property type="term" value="F:carbohydrate derivative binding"/>
    <property type="evidence" value="ECO:0007669"/>
    <property type="project" value="InterPro"/>
</dbReference>
<dbReference type="InterPro" id="IPR035490">
    <property type="entry name" value="GlmS/FrlB_SIS"/>
</dbReference>
<protein>
    <submittedName>
        <fullName evidence="3">Glucosamine-6-phosphate deaminase [isomerizing], alternative</fullName>
        <ecNumber evidence="3">3.5.99.6</ecNumber>
    </submittedName>
</protein>